<dbReference type="Proteomes" id="UP000187001">
    <property type="component" value="Unassembled WGS sequence"/>
</dbReference>
<accession>A0ABD6QSY6</accession>
<protein>
    <submittedName>
        <fullName evidence="1">Uncharacterized protein</fullName>
    </submittedName>
</protein>
<dbReference type="RefSeq" id="WP_076202646.1">
    <property type="nucleotide sequence ID" value="NZ_MBER01000010.1"/>
</dbReference>
<proteinExistence type="predicted"/>
<evidence type="ECO:0000313" key="2">
    <source>
        <dbReference type="Proteomes" id="UP000187001"/>
    </source>
</evidence>
<gene>
    <name evidence="1" type="ORF">A5742_17430</name>
</gene>
<comment type="caution">
    <text evidence="1">The sequence shown here is derived from an EMBL/GenBank/DDBJ whole genome shotgun (WGS) entry which is preliminary data.</text>
</comment>
<dbReference type="EMBL" id="MBER01000010">
    <property type="protein sequence ID" value="OMC51920.1"/>
    <property type="molecule type" value="Genomic_DNA"/>
</dbReference>
<reference evidence="1 2" key="1">
    <citation type="submission" date="2016-07" db="EMBL/GenBank/DDBJ databases">
        <authorList>
            <person name="Sutton G."/>
            <person name="Brinkac L."/>
            <person name="Sanka R."/>
            <person name="Adams M."/>
            <person name="Lau E."/>
            <person name="Kumar A."/>
            <person name="Macaden R."/>
        </authorList>
    </citation>
    <scope>NUCLEOTIDE SEQUENCE [LARGE SCALE GENOMIC DNA]</scope>
    <source>
        <strain evidence="1 2">GA-0871</strain>
    </source>
</reference>
<evidence type="ECO:0000313" key="1">
    <source>
        <dbReference type="EMBL" id="OMC51920.1"/>
    </source>
</evidence>
<dbReference type="AlphaFoldDB" id="A0ABD6QSY6"/>
<organism evidence="1 2">
    <name type="scientific">Mycolicibacterium fortuitum</name>
    <name type="common">Mycobacterium fortuitum</name>
    <dbReference type="NCBI Taxonomy" id="1766"/>
    <lineage>
        <taxon>Bacteria</taxon>
        <taxon>Bacillati</taxon>
        <taxon>Actinomycetota</taxon>
        <taxon>Actinomycetes</taxon>
        <taxon>Mycobacteriales</taxon>
        <taxon>Mycobacteriaceae</taxon>
        <taxon>Mycolicibacterium</taxon>
    </lineage>
</organism>
<sequence length="465" mass="51477">MASTRGRIIRLNWLSEIICIYLGSSLNNAELFTLQFLSSDTEFITEHKRLLSKMLTTALTHRRTIDLIHDDSGVVTGIDFIAANISPVGPPIHNDFYGITGSDIPGNAQLIFETTTLTVTVTPDFRRPHWVLVERLPAAVPIGPATVSLQSGAWRSDAVPVTVRNGPLTTSRTLYPGRTTTDPYTFVFAATPAFDSSGKFSADSILTNRTAFQDVVRHSLNNLLNMTEQLLRDDGLERNIRFVAIFDPNQPATAENALVGAVAPNIIEPKRDRLNAFVGQYWENPDIVFCISGSTTHTRASAWFTTDDNLRTGVAFQFDGSARTHRRYTTIPGSAAVTTSVDQSGLTVIHEFGHAASDFTNGMVIDLYVNDTRAGFVVNKKMRRRATDPIPANFASLDGTTVASDQTRDGLGYPTDWVSYHPALLDTTRPNMMDNYWLAATPQACRLDRLTFDWFGDRLRAKILR</sequence>
<name>A0ABD6QSY6_MYCFO</name>